<sequence>MALVCGALGSALLLGGCGQNFSQDGGALPVPHPSTDGDRHVTPGPVDDPDKIIGPGYVPPRTSGPTQTAVPNLPGGKL</sequence>
<accession>A0A4S5EUW6</accession>
<reference evidence="2 3" key="1">
    <citation type="submission" date="2019-04" db="EMBL/GenBank/DDBJ databases">
        <title>Draft genome sequences for three unisolated Alnus-infective Frankia Sp+ strains, AgTrS, AiOr and AvVan, the first sequenced Frankia strains able to sporulate in-planta.</title>
        <authorList>
            <person name="Bethencourt L."/>
            <person name="Vautrin F."/>
            <person name="Taib N."/>
            <person name="Dubost A."/>
            <person name="Castro-Garcia L."/>
            <person name="Imbaud O."/>
            <person name="Abrouk D."/>
            <person name="Fournier P."/>
            <person name="Briolay J."/>
            <person name="Nguyen A."/>
            <person name="Normand P."/>
            <person name="Fernandez M.P."/>
            <person name="Brochier-Armanet C."/>
            <person name="Herrera-Belaroussi A."/>
        </authorList>
    </citation>
    <scope>NUCLEOTIDE SEQUENCE [LARGE SCALE GENOMIC DNA]</scope>
    <source>
        <strain evidence="2 3">AvVan</strain>
    </source>
</reference>
<comment type="caution">
    <text evidence="2">The sequence shown here is derived from an EMBL/GenBank/DDBJ whole genome shotgun (WGS) entry which is preliminary data.</text>
</comment>
<keyword evidence="3" id="KW-1185">Reference proteome</keyword>
<dbReference type="Proteomes" id="UP000305282">
    <property type="component" value="Unassembled WGS sequence"/>
</dbReference>
<evidence type="ECO:0008006" key="4">
    <source>
        <dbReference type="Google" id="ProtNLM"/>
    </source>
</evidence>
<dbReference type="EMBL" id="SSXH01000001">
    <property type="protein sequence ID" value="THJ76395.1"/>
    <property type="molecule type" value="Genomic_DNA"/>
</dbReference>
<evidence type="ECO:0000313" key="3">
    <source>
        <dbReference type="Proteomes" id="UP000305282"/>
    </source>
</evidence>
<evidence type="ECO:0000256" key="1">
    <source>
        <dbReference type="SAM" id="MobiDB-lite"/>
    </source>
</evidence>
<organism evidence="2 3">
    <name type="scientific">Candidatus Frankia alpina</name>
    <dbReference type="NCBI Taxonomy" id="2699483"/>
    <lineage>
        <taxon>Bacteria</taxon>
        <taxon>Bacillati</taxon>
        <taxon>Actinomycetota</taxon>
        <taxon>Actinomycetes</taxon>
        <taxon>Frankiales</taxon>
        <taxon>Frankiaceae</taxon>
        <taxon>Frankia</taxon>
    </lineage>
</organism>
<dbReference type="OrthoDB" id="3214568at2"/>
<protein>
    <recommendedName>
        <fullName evidence="4">Lipoprotein</fullName>
    </recommendedName>
</protein>
<feature type="region of interest" description="Disordered" evidence="1">
    <location>
        <begin position="24"/>
        <end position="78"/>
    </location>
</feature>
<evidence type="ECO:0000313" key="2">
    <source>
        <dbReference type="EMBL" id="THJ76395.1"/>
    </source>
</evidence>
<gene>
    <name evidence="2" type="ORF">E7Y31_00095</name>
</gene>
<proteinExistence type="predicted"/>
<name>A0A4S5EUW6_9ACTN</name>
<dbReference type="AlphaFoldDB" id="A0A4S5EUW6"/>